<gene>
    <name evidence="2" type="ORF">PHACADRAFT_182525</name>
</gene>
<keyword evidence="1" id="KW-0812">Transmembrane</keyword>
<accession>K5X5L6</accession>
<organism evidence="2 3">
    <name type="scientific">Phanerochaete carnosa (strain HHB-10118-sp)</name>
    <name type="common">White-rot fungus</name>
    <name type="synonym">Peniophora carnosa</name>
    <dbReference type="NCBI Taxonomy" id="650164"/>
    <lineage>
        <taxon>Eukaryota</taxon>
        <taxon>Fungi</taxon>
        <taxon>Dikarya</taxon>
        <taxon>Basidiomycota</taxon>
        <taxon>Agaricomycotina</taxon>
        <taxon>Agaricomycetes</taxon>
        <taxon>Polyporales</taxon>
        <taxon>Phanerochaetaceae</taxon>
        <taxon>Phanerochaete</taxon>
    </lineage>
</organism>
<dbReference type="HOGENOM" id="CLU_044614_3_2_1"/>
<keyword evidence="1" id="KW-0472">Membrane</keyword>
<feature type="transmembrane region" description="Helical" evidence="1">
    <location>
        <begin position="137"/>
        <end position="159"/>
    </location>
</feature>
<dbReference type="InParanoid" id="K5X5L6"/>
<reference evidence="2 3" key="1">
    <citation type="journal article" date="2012" name="BMC Genomics">
        <title>Comparative genomics of the white-rot fungi, Phanerochaete carnosa and P. chrysosporium, to elucidate the genetic basis of the distinct wood types they colonize.</title>
        <authorList>
            <person name="Suzuki H."/>
            <person name="MacDonald J."/>
            <person name="Syed K."/>
            <person name="Salamov A."/>
            <person name="Hori C."/>
            <person name="Aerts A."/>
            <person name="Henrissat B."/>
            <person name="Wiebenga A."/>
            <person name="vanKuyk P.A."/>
            <person name="Barry K."/>
            <person name="Lindquist E."/>
            <person name="LaButti K."/>
            <person name="Lapidus A."/>
            <person name="Lucas S."/>
            <person name="Coutinho P."/>
            <person name="Gong Y."/>
            <person name="Samejima M."/>
            <person name="Mahadevan R."/>
            <person name="Abou-Zaid M."/>
            <person name="de Vries R.P."/>
            <person name="Igarashi K."/>
            <person name="Yadav J.S."/>
            <person name="Grigoriev I.V."/>
            <person name="Master E.R."/>
        </authorList>
    </citation>
    <scope>NUCLEOTIDE SEQUENCE [LARGE SCALE GENOMIC DNA]</scope>
    <source>
        <strain evidence="2 3">HHB-10118-sp</strain>
    </source>
</reference>
<sequence length="229" mass="25186">MALPLAKADLIGTLLETICYGERFMPSSIIGDELISCRRNVFRALSQASPRAGRPTILLLSVALMMLSLVTTHLALQINHTFQALTDHMDLVNAPSTYSRTVSKRYSAAKASIYTMLTLICDALMVYRVFVIHEHNWLAIAIPSVLLLANTSMAVWYIWSVSQAVAPIVQISSFYAITLTLNLLCTAAIYSCVHIALIVTNTMPTNGLWIVLDPMCPIIVSAALRQLFA</sequence>
<dbReference type="OrthoDB" id="3354175at2759"/>
<dbReference type="EMBL" id="JH930470">
    <property type="protein sequence ID" value="EKM58152.1"/>
    <property type="molecule type" value="Genomic_DNA"/>
</dbReference>
<keyword evidence="3" id="KW-1185">Reference proteome</keyword>
<feature type="transmembrane region" description="Helical" evidence="1">
    <location>
        <begin position="174"/>
        <end position="200"/>
    </location>
</feature>
<name>K5X5L6_PHACS</name>
<evidence type="ECO:0000256" key="1">
    <source>
        <dbReference type="SAM" id="Phobius"/>
    </source>
</evidence>
<dbReference type="AlphaFoldDB" id="K5X5L6"/>
<feature type="transmembrane region" description="Helical" evidence="1">
    <location>
        <begin position="57"/>
        <end position="76"/>
    </location>
</feature>
<feature type="transmembrane region" description="Helical" evidence="1">
    <location>
        <begin position="111"/>
        <end position="130"/>
    </location>
</feature>
<protein>
    <submittedName>
        <fullName evidence="2">Uncharacterized protein</fullName>
    </submittedName>
</protein>
<proteinExistence type="predicted"/>
<dbReference type="Proteomes" id="UP000008370">
    <property type="component" value="Unassembled WGS sequence"/>
</dbReference>
<dbReference type="KEGG" id="pco:PHACADRAFT_182525"/>
<dbReference type="GeneID" id="18910090"/>
<keyword evidence="1" id="KW-1133">Transmembrane helix</keyword>
<dbReference type="RefSeq" id="XP_007393479.1">
    <property type="nucleotide sequence ID" value="XM_007393417.1"/>
</dbReference>
<evidence type="ECO:0000313" key="2">
    <source>
        <dbReference type="EMBL" id="EKM58152.1"/>
    </source>
</evidence>
<dbReference type="STRING" id="650164.K5X5L6"/>
<evidence type="ECO:0000313" key="3">
    <source>
        <dbReference type="Proteomes" id="UP000008370"/>
    </source>
</evidence>